<evidence type="ECO:0000256" key="6">
    <source>
        <dbReference type="ARBA" id="ARBA00023065"/>
    </source>
</evidence>
<dbReference type="Gene3D" id="2.40.170.20">
    <property type="entry name" value="TonB-dependent receptor, beta-barrel domain"/>
    <property type="match status" value="1"/>
</dbReference>
<evidence type="ECO:0000256" key="7">
    <source>
        <dbReference type="ARBA" id="ARBA00023077"/>
    </source>
</evidence>
<feature type="domain" description="TonB-dependent receptor-like beta-barrel" evidence="10">
    <location>
        <begin position="5"/>
        <end position="234"/>
    </location>
</feature>
<dbReference type="SUPFAM" id="SSF56935">
    <property type="entry name" value="Porins"/>
    <property type="match status" value="1"/>
</dbReference>
<evidence type="ECO:0000256" key="9">
    <source>
        <dbReference type="ARBA" id="ARBA00023237"/>
    </source>
</evidence>
<dbReference type="EMBL" id="UINC01153368">
    <property type="protein sequence ID" value="SVD48054.1"/>
    <property type="molecule type" value="Genomic_DNA"/>
</dbReference>
<dbReference type="GO" id="GO:0009279">
    <property type="term" value="C:cell outer membrane"/>
    <property type="evidence" value="ECO:0007669"/>
    <property type="project" value="UniProtKB-SubCell"/>
</dbReference>
<evidence type="ECO:0000256" key="8">
    <source>
        <dbReference type="ARBA" id="ARBA00023136"/>
    </source>
</evidence>
<gene>
    <name evidence="11" type="ORF">METZ01_LOCUS400908</name>
</gene>
<dbReference type="Pfam" id="PF00593">
    <property type="entry name" value="TonB_dep_Rec_b-barrel"/>
    <property type="match status" value="1"/>
</dbReference>
<dbReference type="InterPro" id="IPR036942">
    <property type="entry name" value="Beta-barrel_TonB_sf"/>
</dbReference>
<dbReference type="PANTHER" id="PTHR32552:SF81">
    <property type="entry name" value="TONB-DEPENDENT OUTER MEMBRANE RECEPTOR"/>
    <property type="match status" value="1"/>
</dbReference>
<dbReference type="PANTHER" id="PTHR32552">
    <property type="entry name" value="FERRICHROME IRON RECEPTOR-RELATED"/>
    <property type="match status" value="1"/>
</dbReference>
<proteinExistence type="predicted"/>
<keyword evidence="8" id="KW-0472">Membrane</keyword>
<keyword evidence="6" id="KW-0406">Ion transport</keyword>
<evidence type="ECO:0000256" key="4">
    <source>
        <dbReference type="ARBA" id="ARBA00022692"/>
    </source>
</evidence>
<organism evidence="11">
    <name type="scientific">marine metagenome</name>
    <dbReference type="NCBI Taxonomy" id="408172"/>
    <lineage>
        <taxon>unclassified sequences</taxon>
        <taxon>metagenomes</taxon>
        <taxon>ecological metagenomes</taxon>
    </lineage>
</organism>
<keyword evidence="9" id="KW-0998">Cell outer membrane</keyword>
<comment type="subcellular location">
    <subcellularLocation>
        <location evidence="1">Cell outer membrane</location>
        <topology evidence="1">Multi-pass membrane protein</topology>
    </subcellularLocation>
</comment>
<reference evidence="11" key="1">
    <citation type="submission" date="2018-05" db="EMBL/GenBank/DDBJ databases">
        <authorList>
            <person name="Lanie J.A."/>
            <person name="Ng W.-L."/>
            <person name="Kazmierczak K.M."/>
            <person name="Andrzejewski T.M."/>
            <person name="Davidsen T.M."/>
            <person name="Wayne K.J."/>
            <person name="Tettelin H."/>
            <person name="Glass J.I."/>
            <person name="Rusch D."/>
            <person name="Podicherti R."/>
            <person name="Tsui H.-C.T."/>
            <person name="Winkler M.E."/>
        </authorList>
    </citation>
    <scope>NUCLEOTIDE SEQUENCE</scope>
</reference>
<evidence type="ECO:0000256" key="2">
    <source>
        <dbReference type="ARBA" id="ARBA00022448"/>
    </source>
</evidence>
<keyword evidence="5" id="KW-0408">Iron</keyword>
<evidence type="ECO:0000256" key="3">
    <source>
        <dbReference type="ARBA" id="ARBA00022496"/>
    </source>
</evidence>
<dbReference type="AlphaFoldDB" id="A0A382VNP7"/>
<evidence type="ECO:0000259" key="10">
    <source>
        <dbReference type="Pfam" id="PF00593"/>
    </source>
</evidence>
<keyword evidence="4" id="KW-0812">Transmembrane</keyword>
<protein>
    <recommendedName>
        <fullName evidence="10">TonB-dependent receptor-like beta-barrel domain-containing protein</fullName>
    </recommendedName>
</protein>
<evidence type="ECO:0000256" key="1">
    <source>
        <dbReference type="ARBA" id="ARBA00004571"/>
    </source>
</evidence>
<evidence type="ECO:0000256" key="5">
    <source>
        <dbReference type="ARBA" id="ARBA00023004"/>
    </source>
</evidence>
<keyword evidence="7" id="KW-0798">TonB box</keyword>
<dbReference type="InterPro" id="IPR000531">
    <property type="entry name" value="Beta-barrel_TonB"/>
</dbReference>
<keyword evidence="2" id="KW-0813">Transport</keyword>
<dbReference type="PROSITE" id="PS52016">
    <property type="entry name" value="TONB_DEPENDENT_REC_3"/>
    <property type="match status" value="1"/>
</dbReference>
<evidence type="ECO:0000313" key="11">
    <source>
        <dbReference type="EMBL" id="SVD48054.1"/>
    </source>
</evidence>
<dbReference type="GO" id="GO:0006826">
    <property type="term" value="P:iron ion transport"/>
    <property type="evidence" value="ECO:0007669"/>
    <property type="project" value="UniProtKB-KW"/>
</dbReference>
<name>A0A382VNP7_9ZZZZ</name>
<keyword evidence="3" id="KW-0410">Iron transport</keyword>
<dbReference type="InterPro" id="IPR039426">
    <property type="entry name" value="TonB-dep_rcpt-like"/>
</dbReference>
<accession>A0A382VNP7</accession>
<sequence>MFGKLSYRPNSDMLLYGGFATGFKSGGFDTSGSETRTVTYKPELVDTYSLGLKSTLAGGSAQLNVEVFRNEYTEKQLQSIALLPTGLESITDNVGEVESTGIEVELVWLPPVEGLTINLNLGYLDSNIEEFIELQDDGAGGITELNVADNFKLGYAPETTAQAGIRYDFSLGQGNMTIGTHVAYRSEMFTDSPIDITNPFFLNAESASRTMWNAMLTYRADSGKWSIALEGKNLSDERSLVNTFNVTNFITGGYTRGRNWGLSLRYNM</sequence>